<evidence type="ECO:0000259" key="2">
    <source>
        <dbReference type="SMART" id="SM00387"/>
    </source>
</evidence>
<dbReference type="OrthoDB" id="9809348at2"/>
<keyword evidence="3" id="KW-0418">Kinase</keyword>
<organism evidence="3 4">
    <name type="scientific">Anaerosacchariphilus polymeriproducens</name>
    <dbReference type="NCBI Taxonomy" id="1812858"/>
    <lineage>
        <taxon>Bacteria</taxon>
        <taxon>Bacillati</taxon>
        <taxon>Bacillota</taxon>
        <taxon>Clostridia</taxon>
        <taxon>Lachnospirales</taxon>
        <taxon>Lachnospiraceae</taxon>
        <taxon>Anaerosacchariphilus</taxon>
    </lineage>
</organism>
<keyword evidence="4" id="KW-1185">Reference proteome</keyword>
<gene>
    <name evidence="3" type="ORF">DWV06_06050</name>
</gene>
<comment type="caution">
    <text evidence="3">The sequence shown here is derived from an EMBL/GenBank/DDBJ whole genome shotgun (WGS) entry which is preliminary data.</text>
</comment>
<reference evidence="3 4" key="1">
    <citation type="submission" date="2018-07" db="EMBL/GenBank/DDBJ databases">
        <title>Anaerosacharophilus polymeroproducens gen. nov. sp. nov., an anaerobic bacterium isolated from salt field.</title>
        <authorList>
            <person name="Kim W."/>
            <person name="Yang S.-H."/>
            <person name="Oh J."/>
            <person name="Lee J.-H."/>
            <person name="Kwon K.K."/>
        </authorList>
    </citation>
    <scope>NUCLEOTIDE SEQUENCE [LARGE SCALE GENOMIC DNA]</scope>
    <source>
        <strain evidence="3 4">MCWD5</strain>
    </source>
</reference>
<feature type="transmembrane region" description="Helical" evidence="1">
    <location>
        <begin position="44"/>
        <end position="65"/>
    </location>
</feature>
<keyword evidence="1" id="KW-0812">Transmembrane</keyword>
<dbReference type="RefSeq" id="WP_115481287.1">
    <property type="nucleotide sequence ID" value="NZ_QRCT01000015.1"/>
</dbReference>
<dbReference type="Proteomes" id="UP000255036">
    <property type="component" value="Unassembled WGS sequence"/>
</dbReference>
<dbReference type="SUPFAM" id="SSF55874">
    <property type="entry name" value="ATPase domain of HSP90 chaperone/DNA topoisomerase II/histidine kinase"/>
    <property type="match status" value="1"/>
</dbReference>
<dbReference type="Pfam" id="PF06580">
    <property type="entry name" value="His_kinase"/>
    <property type="match status" value="1"/>
</dbReference>
<dbReference type="AlphaFoldDB" id="A0A371AX93"/>
<dbReference type="PANTHER" id="PTHR34220">
    <property type="entry name" value="SENSOR HISTIDINE KINASE YPDA"/>
    <property type="match status" value="1"/>
</dbReference>
<feature type="domain" description="Histidine kinase/HSP90-like ATPase" evidence="2">
    <location>
        <begin position="221"/>
        <end position="340"/>
    </location>
</feature>
<dbReference type="InterPro" id="IPR010559">
    <property type="entry name" value="Sig_transdc_His_kin_internal"/>
</dbReference>
<dbReference type="InterPro" id="IPR036890">
    <property type="entry name" value="HATPase_C_sf"/>
</dbReference>
<dbReference type="GO" id="GO:0016020">
    <property type="term" value="C:membrane"/>
    <property type="evidence" value="ECO:0007669"/>
    <property type="project" value="InterPro"/>
</dbReference>
<dbReference type="SMART" id="SM00387">
    <property type="entry name" value="HATPase_c"/>
    <property type="match status" value="1"/>
</dbReference>
<accession>A0A371AX93</accession>
<dbReference type="PANTHER" id="PTHR34220:SF7">
    <property type="entry name" value="SENSOR HISTIDINE KINASE YPDA"/>
    <property type="match status" value="1"/>
</dbReference>
<dbReference type="GO" id="GO:0000155">
    <property type="term" value="F:phosphorelay sensor kinase activity"/>
    <property type="evidence" value="ECO:0007669"/>
    <property type="project" value="InterPro"/>
</dbReference>
<dbReference type="Pfam" id="PF02518">
    <property type="entry name" value="HATPase_c"/>
    <property type="match status" value="1"/>
</dbReference>
<feature type="transmembrane region" description="Helical" evidence="1">
    <location>
        <begin position="12"/>
        <end position="38"/>
    </location>
</feature>
<evidence type="ECO:0000313" key="3">
    <source>
        <dbReference type="EMBL" id="RDU24100.1"/>
    </source>
</evidence>
<evidence type="ECO:0000313" key="4">
    <source>
        <dbReference type="Proteomes" id="UP000255036"/>
    </source>
</evidence>
<keyword evidence="3" id="KW-0808">Transferase</keyword>
<proteinExistence type="predicted"/>
<name>A0A371AX93_9FIRM</name>
<dbReference type="InterPro" id="IPR050640">
    <property type="entry name" value="Bact_2-comp_sensor_kinase"/>
</dbReference>
<protein>
    <submittedName>
        <fullName evidence="3">Sensor histidine kinase</fullName>
    </submittedName>
</protein>
<dbReference type="EMBL" id="QRCT01000015">
    <property type="protein sequence ID" value="RDU24100.1"/>
    <property type="molecule type" value="Genomic_DNA"/>
</dbReference>
<dbReference type="InterPro" id="IPR003594">
    <property type="entry name" value="HATPase_dom"/>
</dbReference>
<keyword evidence="1" id="KW-1133">Transmembrane helix</keyword>
<sequence length="344" mass="39817">MKKRNTGFQDRVFKYAKVVFGGLLAISVINIIVFISFANEKLSKYGYCILLLLEISILITFLLIFQHYVIKPIRVLEGTIRTINHASFDYVLEELEDDSLTDSLTRILEEYKKSMVREHTEIVLRQESEYAQLQSQINPHFLYNTLEVVRGQALIDDNYKIADMTEALAKYFRYNIGKDNDKVTLSEEIDNVYNYIKIQQYRFADKFTFHIYVHDDTEEYKNCIMPKMTLQPIVENAIFHGIEGKIGTGTIDFHIVTTEERLIVTVADDGIGMKEETLEEIHKKLNQSPMVVSYKKKGNGIAIENVNNRLKLLFGKEYGIHISSTWMVGSEVEITIPKVLKDMK</sequence>
<keyword evidence="1" id="KW-0472">Membrane</keyword>
<evidence type="ECO:0000256" key="1">
    <source>
        <dbReference type="SAM" id="Phobius"/>
    </source>
</evidence>
<dbReference type="Gene3D" id="3.30.565.10">
    <property type="entry name" value="Histidine kinase-like ATPase, C-terminal domain"/>
    <property type="match status" value="1"/>
</dbReference>